<accession>A0A4Y9Z962</accession>
<dbReference type="GO" id="GO:0016787">
    <property type="term" value="F:hydrolase activity"/>
    <property type="evidence" value="ECO:0007669"/>
    <property type="project" value="UniProtKB-KW"/>
</dbReference>
<evidence type="ECO:0000313" key="4">
    <source>
        <dbReference type="EMBL" id="KAH9844054.1"/>
    </source>
</evidence>
<keyword evidence="4" id="KW-0378">Hydrolase</keyword>
<sequence length="383" mass="41172">MISLKLLNLLAVGGVAVFVCSLAPTANGLSGVATHQGANRLAAHQGISKRANKNKRSLTKRCKNRDNSTSSDVAASTTWSSSWVAPTSTDVVSSDWSSSDWSSSSDWTPTASDTPAWTPTSSSPPAASPTSGTSWGSKVGVAWTGSDTNELATVKTAQTNYLYNWSPWTPENAISLGYHYWPMLHDANQVSDFQSQVSTPAYSGQNILGFNEPEQSGQANIDAGTAASLWQQYIQPKADVGFGLISPAVTNDDQGIPWMQSFISSCNGCYFSAGCAVHVYTTSADDFKSYLNKYHDTLGSSCNAIHVTEFACQNFGGGDQPDTGAIWSFYSDVIQWMDSTDWIQSYFAFGILDNMDNVNQEDALISGGSPTSLGYTYINNSWQ</sequence>
<dbReference type="GeneID" id="72007569"/>
<comment type="caution">
    <text evidence="5">The sequence shown here is derived from an EMBL/GenBank/DDBJ whole genome shotgun (WGS) entry which is preliminary data.</text>
</comment>
<feature type="region of interest" description="Disordered" evidence="1">
    <location>
        <begin position="48"/>
        <end position="73"/>
    </location>
</feature>
<feature type="domain" description="Asl1-like glycosyl hydrolase catalytic" evidence="3">
    <location>
        <begin position="140"/>
        <end position="377"/>
    </location>
</feature>
<keyword evidence="2" id="KW-0732">Signal</keyword>
<name>A0A4Y9Z962_9APHY</name>
<protein>
    <submittedName>
        <fullName evidence="4">Glycosyl hydrolase catalytic core-domain-containing protein</fullName>
    </submittedName>
</protein>
<reference evidence="4 7" key="2">
    <citation type="journal article" date="2021" name="Environ. Microbiol.">
        <title>Gene family expansions and transcriptome signatures uncover fungal adaptations to wood decay.</title>
        <authorList>
            <person name="Hage H."/>
            <person name="Miyauchi S."/>
            <person name="Viragh M."/>
            <person name="Drula E."/>
            <person name="Min B."/>
            <person name="Chaduli D."/>
            <person name="Navarro D."/>
            <person name="Favel A."/>
            <person name="Norest M."/>
            <person name="Lesage-Meessen L."/>
            <person name="Balint B."/>
            <person name="Merenyi Z."/>
            <person name="de Eugenio L."/>
            <person name="Morin E."/>
            <person name="Martinez A.T."/>
            <person name="Baldrian P."/>
            <person name="Stursova M."/>
            <person name="Martinez M.J."/>
            <person name="Novotny C."/>
            <person name="Magnuson J.K."/>
            <person name="Spatafora J.W."/>
            <person name="Maurice S."/>
            <person name="Pangilinan J."/>
            <person name="Andreopoulos W."/>
            <person name="LaButti K."/>
            <person name="Hundley H."/>
            <person name="Na H."/>
            <person name="Kuo A."/>
            <person name="Barry K."/>
            <person name="Lipzen A."/>
            <person name="Henrissat B."/>
            <person name="Riley R."/>
            <person name="Ahrendt S."/>
            <person name="Nagy L.G."/>
            <person name="Grigoriev I.V."/>
            <person name="Martin F."/>
            <person name="Rosso M.N."/>
        </authorList>
    </citation>
    <scope>NUCLEOTIDE SEQUENCE [LARGE SCALE GENOMIC DNA]</scope>
    <source>
        <strain evidence="4 7">CIRM-BRFM 1785</strain>
    </source>
</reference>
<evidence type="ECO:0000313" key="6">
    <source>
        <dbReference type="Proteomes" id="UP000298390"/>
    </source>
</evidence>
<organism evidence="5 6">
    <name type="scientific">Rhodofomes roseus</name>
    <dbReference type="NCBI Taxonomy" id="34475"/>
    <lineage>
        <taxon>Eukaryota</taxon>
        <taxon>Fungi</taxon>
        <taxon>Dikarya</taxon>
        <taxon>Basidiomycota</taxon>
        <taxon>Agaricomycotina</taxon>
        <taxon>Agaricomycetes</taxon>
        <taxon>Polyporales</taxon>
        <taxon>Rhodofomes</taxon>
    </lineage>
</organism>
<evidence type="ECO:0000313" key="5">
    <source>
        <dbReference type="EMBL" id="TFY69929.1"/>
    </source>
</evidence>
<dbReference type="OrthoDB" id="5959761at2759"/>
<dbReference type="PANTHER" id="PTHR34154">
    <property type="entry name" value="ALKALI-SENSITIVE LINKAGE PROTEIN 1"/>
    <property type="match status" value="1"/>
</dbReference>
<gene>
    <name evidence="4" type="ORF">C8Q71DRAFT_852568</name>
    <name evidence="5" type="ORF">EVJ58_g156</name>
</gene>
<dbReference type="SUPFAM" id="SSF51445">
    <property type="entry name" value="(Trans)glycosidases"/>
    <property type="match status" value="1"/>
</dbReference>
<feature type="chain" id="PRO_5021462781" evidence="2">
    <location>
        <begin position="29"/>
        <end position="383"/>
    </location>
</feature>
<dbReference type="InterPro" id="IPR024655">
    <property type="entry name" value="Asl1_glyco_hydro_catalytic"/>
</dbReference>
<evidence type="ECO:0000259" key="3">
    <source>
        <dbReference type="Pfam" id="PF11790"/>
    </source>
</evidence>
<dbReference type="Pfam" id="PF11790">
    <property type="entry name" value="Glyco_hydro_cc"/>
    <property type="match status" value="1"/>
</dbReference>
<dbReference type="RefSeq" id="XP_047784864.1">
    <property type="nucleotide sequence ID" value="XM_047926837.1"/>
</dbReference>
<dbReference type="EMBL" id="JADCUA010000001">
    <property type="protein sequence ID" value="KAH9844054.1"/>
    <property type="molecule type" value="Genomic_DNA"/>
</dbReference>
<keyword evidence="7" id="KW-1185">Reference proteome</keyword>
<proteinExistence type="predicted"/>
<dbReference type="GO" id="GO:0071966">
    <property type="term" value="P:fungal-type cell wall polysaccharide metabolic process"/>
    <property type="evidence" value="ECO:0007669"/>
    <property type="project" value="TreeGrafter"/>
</dbReference>
<dbReference type="GO" id="GO:0009277">
    <property type="term" value="C:fungal-type cell wall"/>
    <property type="evidence" value="ECO:0007669"/>
    <property type="project" value="TreeGrafter"/>
</dbReference>
<feature type="signal peptide" evidence="2">
    <location>
        <begin position="1"/>
        <end position="28"/>
    </location>
</feature>
<dbReference type="PANTHER" id="PTHR34154:SF3">
    <property type="entry name" value="ALKALI-SENSITIVE LINKAGE PROTEIN 1"/>
    <property type="match status" value="1"/>
</dbReference>
<evidence type="ECO:0000256" key="2">
    <source>
        <dbReference type="SAM" id="SignalP"/>
    </source>
</evidence>
<evidence type="ECO:0000256" key="1">
    <source>
        <dbReference type="SAM" id="MobiDB-lite"/>
    </source>
</evidence>
<dbReference type="InterPro" id="IPR017853">
    <property type="entry name" value="GH"/>
</dbReference>
<dbReference type="AlphaFoldDB" id="A0A4Y9Z962"/>
<dbReference type="InterPro" id="IPR053183">
    <property type="entry name" value="ASL1"/>
</dbReference>
<dbReference type="Proteomes" id="UP000298390">
    <property type="component" value="Unassembled WGS sequence"/>
</dbReference>
<dbReference type="STRING" id="34475.A0A4Y9Z962"/>
<feature type="region of interest" description="Disordered" evidence="1">
    <location>
        <begin position="89"/>
        <end position="135"/>
    </location>
</feature>
<dbReference type="Proteomes" id="UP000814176">
    <property type="component" value="Unassembled WGS sequence"/>
</dbReference>
<feature type="compositionally biased region" description="Low complexity" evidence="1">
    <location>
        <begin position="89"/>
        <end position="134"/>
    </location>
</feature>
<reference evidence="5 6" key="1">
    <citation type="submission" date="2019-01" db="EMBL/GenBank/DDBJ databases">
        <title>Genome sequencing of the rare red list fungi Fomitopsis rosea.</title>
        <authorList>
            <person name="Buettner E."/>
            <person name="Kellner H."/>
        </authorList>
    </citation>
    <scope>NUCLEOTIDE SEQUENCE [LARGE SCALE GENOMIC DNA]</scope>
    <source>
        <strain evidence="5 6">DSM 105464</strain>
    </source>
</reference>
<dbReference type="EMBL" id="SEKV01000003">
    <property type="protein sequence ID" value="TFY69929.1"/>
    <property type="molecule type" value="Genomic_DNA"/>
</dbReference>
<evidence type="ECO:0000313" key="7">
    <source>
        <dbReference type="Proteomes" id="UP000814176"/>
    </source>
</evidence>
<feature type="compositionally biased region" description="Basic residues" evidence="1">
    <location>
        <begin position="50"/>
        <end position="63"/>
    </location>
</feature>